<evidence type="ECO:0000259" key="2">
    <source>
        <dbReference type="Pfam" id="PF08486"/>
    </source>
</evidence>
<dbReference type="RefSeq" id="WP_157519800.1">
    <property type="nucleotide sequence ID" value="NZ_CP015079.1"/>
</dbReference>
<dbReference type="KEGG" id="ndk:I601_0198"/>
<protein>
    <submittedName>
        <fullName evidence="3">Amidase enhancer</fullName>
    </submittedName>
</protein>
<feature type="chain" id="PRO_5008388213" evidence="1">
    <location>
        <begin position="32"/>
        <end position="411"/>
    </location>
</feature>
<gene>
    <name evidence="3" type="primary">lytB_1</name>
    <name evidence="3" type="ORF">I601_0198</name>
</gene>
<dbReference type="Proteomes" id="UP000077868">
    <property type="component" value="Chromosome"/>
</dbReference>
<evidence type="ECO:0000313" key="3">
    <source>
        <dbReference type="EMBL" id="ANH36652.1"/>
    </source>
</evidence>
<dbReference type="NCBIfam" id="TIGR02669">
    <property type="entry name" value="SpoIID_LytB"/>
    <property type="match status" value="1"/>
</dbReference>
<dbReference type="InterPro" id="IPR013693">
    <property type="entry name" value="SpoIID/LytB_N"/>
</dbReference>
<feature type="domain" description="Sporulation stage II protein D amidase enhancer LytB N-terminal" evidence="2">
    <location>
        <begin position="208"/>
        <end position="291"/>
    </location>
</feature>
<dbReference type="Pfam" id="PF08486">
    <property type="entry name" value="SpoIID"/>
    <property type="match status" value="1"/>
</dbReference>
<sequence length="411" mass="43823">MPSRPPRLRSALLAVVVGGAVWGSGSGSADAAEDSWKVPAKASITVRGHGYGHGHGMSQHGAEGAARQGRTAAQILKFYYPGTTAGRRGGRVSVLISADTTDDLVVRARKGLRVRDLGTGRTTRLPGRIGGRTPALWRVKQNHRDRTRVSWRTASGGSGAWTKLRDLRGHGELSAGNAPVTLVTPSGDRAYRGRLRALPPSRGSAARDTVNKVRLDDYLRGVVPLEIPASWSQAAVRAQAVAARSYAVFERRSPRAAHYQLCDTTSCQVYGGVRAEHPGSDAAVAATAKQVRLADGQPAFTQFSSSSGGWTAAGSRPYLAARADPYDDWAGNPHHDWSVTLGDARIESAFPRVGDLRSIKVLQRDGNGQWGGRVRSVRLSGTGGQVTVSGDALRFGLGLRSPWVTFRVREG</sequence>
<dbReference type="OrthoDB" id="9773852at2"/>
<evidence type="ECO:0000313" key="4">
    <source>
        <dbReference type="Proteomes" id="UP000077868"/>
    </source>
</evidence>
<organism evidence="3 4">
    <name type="scientific">Nocardioides dokdonensis FR1436</name>
    <dbReference type="NCBI Taxonomy" id="1300347"/>
    <lineage>
        <taxon>Bacteria</taxon>
        <taxon>Bacillati</taxon>
        <taxon>Actinomycetota</taxon>
        <taxon>Actinomycetes</taxon>
        <taxon>Propionibacteriales</taxon>
        <taxon>Nocardioidaceae</taxon>
        <taxon>Nocardioides</taxon>
    </lineage>
</organism>
<keyword evidence="1" id="KW-0732">Signal</keyword>
<accession>A0A1A9GG84</accession>
<dbReference type="EMBL" id="CP015079">
    <property type="protein sequence ID" value="ANH36652.1"/>
    <property type="molecule type" value="Genomic_DNA"/>
</dbReference>
<keyword evidence="4" id="KW-1185">Reference proteome</keyword>
<dbReference type="AlphaFoldDB" id="A0A1A9GG84"/>
<feature type="signal peptide" evidence="1">
    <location>
        <begin position="1"/>
        <end position="31"/>
    </location>
</feature>
<proteinExistence type="predicted"/>
<evidence type="ECO:0000256" key="1">
    <source>
        <dbReference type="SAM" id="SignalP"/>
    </source>
</evidence>
<dbReference type="GO" id="GO:0030435">
    <property type="term" value="P:sporulation resulting in formation of a cellular spore"/>
    <property type="evidence" value="ECO:0007669"/>
    <property type="project" value="InterPro"/>
</dbReference>
<dbReference type="InterPro" id="IPR013486">
    <property type="entry name" value="SpoIID/LytB"/>
</dbReference>
<name>A0A1A9GG84_9ACTN</name>
<reference evidence="3 4" key="1">
    <citation type="submission" date="2016-03" db="EMBL/GenBank/DDBJ databases">
        <title>Complete genome sequence of a soil Actinobacterium, Nocardioides dokdonensis FR1436.</title>
        <authorList>
            <person name="Kwon S.-K."/>
            <person name="Kim K."/>
            <person name="Kim J.F."/>
        </authorList>
    </citation>
    <scope>NUCLEOTIDE SEQUENCE [LARGE SCALE GENOMIC DNA]</scope>
    <source>
        <strain evidence="3 4">FR1436</strain>
    </source>
</reference>
<dbReference type="STRING" id="1300347.I601_0198"/>